<keyword evidence="6" id="KW-0547">Nucleotide-binding</keyword>
<sequence>MPPLDSSEAVHNHKRRGSEPDSEEETVEDNGSEQPSRKKTKMEHVDSFPSTLKHDVSSDSLFATRDLSEYRPGSIVRVTLKNFVTYDSITFTPGPHLNMIIGPNGTGKSTIVCAIALGLGGSTSLLGRAKDISDFVKTGKEKATIEIEIKSSNANRSPIKIKRQIKRASNASVWKINGENATHKEVLQKVAAFNIQVDNLCQFLPQDKVVEFAQMTPSELLRETQKAAGAPELSVWHDQLIEMKKKEMTSASRLREKKSHLANLEQRNNLLERDVLRFQQRQKILRQIQVLKTRILYVKYGPLKEAYNRTKAEARALKLEYEKLKESVVPEMNRLEELQALPQTLQAEKDKVSKEIRQKYAIMKQASKELEELEETADSYRNRMKARKKRAIQQRANIEDLKKEIALLEERVNQSAPPEVDLSGFTSQLQEINREIRKLSLDRTELQSQVSDIEREGRQLNEGINKARKGLANLDNVRTQRLERLRQQDPQTAKAYEWLEANRDRFEAAVYGPPLLELNVKNLRYADAIETLLGGSRGSDLKLFIFESKRDYEKFRDTVVSPQNLRISYVWLPELRLSTYQPPCSREQLREFGMDCFALDVLEGPEPILSALCERQNLHTIPLASRSDKTDPERIVASKLFKSWVIGDETYRYRSAAQYSSTAFAVTTRRMRRAEVLAGTVNLDEKQRLQKELDDKLKQLKENEMKIQGFADEINALRDKDEKLRAKKAKLNEKRKALSAERESFERSKVVLENKKQSLQRLESQPEEAQEELRTLQAQLARTLSKRCFLSEQYVEHSQRSFMLVGRRTELHLEQIQAMAELTAFEASCQARESEVVRMKQRLNDKTAENQQIKADATTLRDQINAAREELEEDELLQLEKELSEEMVPVEELERLQAQEEAKADSMYKTNPQVLREYERRKVEIENMCAEVEKDEEELTQAQTDMTKIKDKWAPALEELVKRISTEFDSAFRKIGCVGEVKIDKQEDFEAWGIDILVKFRDAEKLQKLTGQRQSGGERSVSTISYLMALQASARSPFRVVDEINQGMDPRNERLIHRQLVDVACQLNTPQYFLITPKLLPDLYYHERMKVLCINNGEWLPSKMSWQRYFANRK</sequence>
<dbReference type="EMBL" id="MVBO01000003">
    <property type="protein sequence ID" value="OZJ06471.1"/>
    <property type="molecule type" value="Genomic_DNA"/>
</dbReference>
<evidence type="ECO:0000256" key="8">
    <source>
        <dbReference type="ARBA" id="ARBA00023054"/>
    </source>
</evidence>
<feature type="coiled-coil region" evidence="10">
    <location>
        <begin position="353"/>
        <end position="456"/>
    </location>
</feature>
<evidence type="ECO:0000313" key="14">
    <source>
        <dbReference type="Proteomes" id="UP000242875"/>
    </source>
</evidence>
<evidence type="ECO:0000256" key="4">
    <source>
        <dbReference type="ARBA" id="ARBA00018687"/>
    </source>
</evidence>
<gene>
    <name evidence="13" type="ORF">BZG36_00537</name>
</gene>
<keyword evidence="7" id="KW-0067">ATP-binding</keyword>
<organism evidence="13 14">
    <name type="scientific">Bifiguratus adelaidae</name>
    <dbReference type="NCBI Taxonomy" id="1938954"/>
    <lineage>
        <taxon>Eukaryota</taxon>
        <taxon>Fungi</taxon>
        <taxon>Fungi incertae sedis</taxon>
        <taxon>Mucoromycota</taxon>
        <taxon>Mucoromycotina</taxon>
        <taxon>Endogonomycetes</taxon>
        <taxon>Endogonales</taxon>
        <taxon>Endogonales incertae sedis</taxon>
        <taxon>Bifiguratus</taxon>
    </lineage>
</organism>
<keyword evidence="9" id="KW-0539">Nucleus</keyword>
<dbReference type="GO" id="GO:0005634">
    <property type="term" value="C:nucleus"/>
    <property type="evidence" value="ECO:0007669"/>
    <property type="project" value="UniProtKB-SubCell"/>
</dbReference>
<comment type="similarity">
    <text evidence="3">Belongs to the SMC family. SMC5 subfamily.</text>
</comment>
<dbReference type="Gene3D" id="3.40.50.300">
    <property type="entry name" value="P-loop containing nucleotide triphosphate hydrolases"/>
    <property type="match status" value="2"/>
</dbReference>
<evidence type="ECO:0000256" key="2">
    <source>
        <dbReference type="ARBA" id="ARBA00004286"/>
    </source>
</evidence>
<keyword evidence="5" id="KW-0158">Chromosome</keyword>
<feature type="compositionally biased region" description="Basic and acidic residues" evidence="11">
    <location>
        <begin position="42"/>
        <end position="51"/>
    </location>
</feature>
<feature type="coiled-coil region" evidence="10">
    <location>
        <begin position="683"/>
        <end position="779"/>
    </location>
</feature>
<dbReference type="Pfam" id="PF02463">
    <property type="entry name" value="SMC_N"/>
    <property type="match status" value="1"/>
</dbReference>
<dbReference type="OrthoDB" id="10254973at2759"/>
<feature type="coiled-coil region" evidence="10">
    <location>
        <begin position="254"/>
        <end position="281"/>
    </location>
</feature>
<feature type="compositionally biased region" description="Acidic residues" evidence="11">
    <location>
        <begin position="20"/>
        <end position="31"/>
    </location>
</feature>
<evidence type="ECO:0000256" key="6">
    <source>
        <dbReference type="ARBA" id="ARBA00022741"/>
    </source>
</evidence>
<evidence type="ECO:0000256" key="1">
    <source>
        <dbReference type="ARBA" id="ARBA00004123"/>
    </source>
</evidence>
<evidence type="ECO:0000259" key="12">
    <source>
        <dbReference type="Pfam" id="PF02463"/>
    </source>
</evidence>
<keyword evidence="8 10" id="KW-0175">Coiled coil</keyword>
<evidence type="ECO:0000256" key="3">
    <source>
        <dbReference type="ARBA" id="ARBA00010171"/>
    </source>
</evidence>
<feature type="coiled-coil region" evidence="10">
    <location>
        <begin position="836"/>
        <end position="952"/>
    </location>
</feature>
<dbReference type="PANTHER" id="PTHR45916">
    <property type="entry name" value="STRUCTURAL MAINTENANCE OF CHROMOSOMES PROTEIN 5"/>
    <property type="match status" value="1"/>
</dbReference>
<dbReference type="Proteomes" id="UP000242875">
    <property type="component" value="Unassembled WGS sequence"/>
</dbReference>
<comment type="caution">
    <text evidence="13">The sequence shown here is derived from an EMBL/GenBank/DDBJ whole genome shotgun (WGS) entry which is preliminary data.</text>
</comment>
<dbReference type="GO" id="GO:0005524">
    <property type="term" value="F:ATP binding"/>
    <property type="evidence" value="ECO:0007669"/>
    <property type="project" value="UniProtKB-KW"/>
</dbReference>
<evidence type="ECO:0000313" key="13">
    <source>
        <dbReference type="EMBL" id="OZJ06471.1"/>
    </source>
</evidence>
<dbReference type="AlphaFoldDB" id="A0A261Y7B2"/>
<evidence type="ECO:0000256" key="5">
    <source>
        <dbReference type="ARBA" id="ARBA00022454"/>
    </source>
</evidence>
<keyword evidence="14" id="KW-1185">Reference proteome</keyword>
<dbReference type="GO" id="GO:0030915">
    <property type="term" value="C:Smc5-Smc6 complex"/>
    <property type="evidence" value="ECO:0007669"/>
    <property type="project" value="TreeGrafter"/>
</dbReference>
<evidence type="ECO:0000256" key="7">
    <source>
        <dbReference type="ARBA" id="ARBA00022840"/>
    </source>
</evidence>
<name>A0A261Y7B2_9FUNG</name>
<dbReference type="GO" id="GO:0003697">
    <property type="term" value="F:single-stranded DNA binding"/>
    <property type="evidence" value="ECO:0007669"/>
    <property type="project" value="TreeGrafter"/>
</dbReference>
<feature type="region of interest" description="Disordered" evidence="11">
    <location>
        <begin position="1"/>
        <end position="51"/>
    </location>
</feature>
<proteinExistence type="inferred from homology"/>
<feature type="domain" description="RecF/RecN/SMC N-terminal" evidence="12">
    <location>
        <begin position="75"/>
        <end position="1061"/>
    </location>
</feature>
<dbReference type="Gene3D" id="1.10.287.1490">
    <property type="match status" value="1"/>
</dbReference>
<dbReference type="PANTHER" id="PTHR45916:SF1">
    <property type="entry name" value="STRUCTURAL MAINTENANCE OF CHROMOSOMES PROTEIN 5"/>
    <property type="match status" value="1"/>
</dbReference>
<dbReference type="FunFam" id="3.40.50.300:FF:001301">
    <property type="entry name" value="Structural maintenance of chromosomes 5"/>
    <property type="match status" value="1"/>
</dbReference>
<dbReference type="InterPro" id="IPR027417">
    <property type="entry name" value="P-loop_NTPase"/>
</dbReference>
<protein>
    <recommendedName>
        <fullName evidence="4">Structural maintenance of chromosomes protein 5</fullName>
    </recommendedName>
</protein>
<evidence type="ECO:0000256" key="11">
    <source>
        <dbReference type="SAM" id="MobiDB-lite"/>
    </source>
</evidence>
<evidence type="ECO:0000256" key="10">
    <source>
        <dbReference type="SAM" id="Coils"/>
    </source>
</evidence>
<dbReference type="SUPFAM" id="SSF52540">
    <property type="entry name" value="P-loop containing nucleoside triphosphate hydrolases"/>
    <property type="match status" value="1"/>
</dbReference>
<evidence type="ECO:0000256" key="9">
    <source>
        <dbReference type="ARBA" id="ARBA00023242"/>
    </source>
</evidence>
<dbReference type="InterPro" id="IPR003395">
    <property type="entry name" value="RecF/RecN/SMC_N"/>
</dbReference>
<comment type="subcellular location">
    <subcellularLocation>
        <location evidence="2">Chromosome</location>
    </subcellularLocation>
    <subcellularLocation>
        <location evidence="1">Nucleus</location>
    </subcellularLocation>
</comment>
<dbReference type="GO" id="GO:0000724">
    <property type="term" value="P:double-strand break repair via homologous recombination"/>
    <property type="evidence" value="ECO:0007669"/>
    <property type="project" value="TreeGrafter"/>
</dbReference>
<reference evidence="13 14" key="1">
    <citation type="journal article" date="2017" name="Mycologia">
        <title>Bifiguratus adelaidae, gen. et sp. nov., a new member of Mucoromycotina in endophytic and soil-dwelling habitats.</title>
        <authorList>
            <person name="Torres-Cruz T.J."/>
            <person name="Billingsley Tobias T.L."/>
            <person name="Almatruk M."/>
            <person name="Hesse C."/>
            <person name="Kuske C.R."/>
            <person name="Desiro A."/>
            <person name="Benucci G.M."/>
            <person name="Bonito G."/>
            <person name="Stajich J.E."/>
            <person name="Dunlap C."/>
            <person name="Arnold A.E."/>
            <person name="Porras-Alfaro A."/>
        </authorList>
    </citation>
    <scope>NUCLEOTIDE SEQUENCE [LARGE SCALE GENOMIC DNA]</scope>
    <source>
        <strain evidence="13 14">AZ0501</strain>
    </source>
</reference>
<accession>A0A261Y7B2</accession>